<keyword evidence="2" id="KW-0479">Metal-binding</keyword>
<evidence type="ECO:0000256" key="5">
    <source>
        <dbReference type="SAM" id="Phobius"/>
    </source>
</evidence>
<dbReference type="InterPro" id="IPR016053">
    <property type="entry name" value="Haem_Oase-like"/>
</dbReference>
<dbReference type="Pfam" id="PF01126">
    <property type="entry name" value="Heme_oxygenase"/>
    <property type="match status" value="1"/>
</dbReference>
<dbReference type="GO" id="GO:0006788">
    <property type="term" value="P:heme oxidation"/>
    <property type="evidence" value="ECO:0007669"/>
    <property type="project" value="InterPro"/>
</dbReference>
<dbReference type="PANTHER" id="PTHR10720">
    <property type="entry name" value="HEME OXYGENASE"/>
    <property type="match status" value="1"/>
</dbReference>
<accession>A0AAJ0D8F4</accession>
<keyword evidence="3" id="KW-0408">Iron</keyword>
<dbReference type="GO" id="GO:0046872">
    <property type="term" value="F:metal ion binding"/>
    <property type="evidence" value="ECO:0007669"/>
    <property type="project" value="UniProtKB-KW"/>
</dbReference>
<keyword evidence="7" id="KW-1185">Reference proteome</keyword>
<comment type="caution">
    <text evidence="6">The sequence shown here is derived from an EMBL/GenBank/DDBJ whole genome shotgun (WGS) entry which is preliminary data.</text>
</comment>
<dbReference type="SUPFAM" id="SSF48613">
    <property type="entry name" value="Heme oxygenase-like"/>
    <property type="match status" value="1"/>
</dbReference>
<name>A0AAJ0D8F4_9PEZI</name>
<gene>
    <name evidence="6" type="ORF">LTR09_009924</name>
</gene>
<feature type="compositionally biased region" description="Pro residues" evidence="4">
    <location>
        <begin position="7"/>
        <end position="35"/>
    </location>
</feature>
<protein>
    <recommendedName>
        <fullName evidence="8">Heme oxygenase</fullName>
    </recommendedName>
</protein>
<evidence type="ECO:0000313" key="6">
    <source>
        <dbReference type="EMBL" id="KAK3048812.1"/>
    </source>
</evidence>
<dbReference type="Proteomes" id="UP001271007">
    <property type="component" value="Unassembled WGS sequence"/>
</dbReference>
<dbReference type="EMBL" id="JAWDJX010000045">
    <property type="protein sequence ID" value="KAK3048812.1"/>
    <property type="molecule type" value="Genomic_DNA"/>
</dbReference>
<feature type="region of interest" description="Disordered" evidence="4">
    <location>
        <begin position="1"/>
        <end position="37"/>
    </location>
</feature>
<proteinExistence type="predicted"/>
<dbReference type="Gene3D" id="1.20.910.10">
    <property type="entry name" value="Heme oxygenase-like"/>
    <property type="match status" value="1"/>
</dbReference>
<dbReference type="PANTHER" id="PTHR10720:SF0">
    <property type="entry name" value="HEME OXYGENASE"/>
    <property type="match status" value="1"/>
</dbReference>
<keyword evidence="5" id="KW-0812">Transmembrane</keyword>
<dbReference type="InterPro" id="IPR002051">
    <property type="entry name" value="Haem_Oase"/>
</dbReference>
<dbReference type="InterPro" id="IPR016084">
    <property type="entry name" value="Haem_Oase-like_multi-hlx"/>
</dbReference>
<keyword evidence="5" id="KW-0472">Membrane</keyword>
<evidence type="ECO:0000256" key="4">
    <source>
        <dbReference type="SAM" id="MobiDB-lite"/>
    </source>
</evidence>
<dbReference type="CDD" id="cd19165">
    <property type="entry name" value="HemeO"/>
    <property type="match status" value="1"/>
</dbReference>
<evidence type="ECO:0008006" key="8">
    <source>
        <dbReference type="Google" id="ProtNLM"/>
    </source>
</evidence>
<feature type="transmembrane region" description="Helical" evidence="5">
    <location>
        <begin position="292"/>
        <end position="313"/>
    </location>
</feature>
<evidence type="ECO:0000313" key="7">
    <source>
        <dbReference type="Proteomes" id="UP001271007"/>
    </source>
</evidence>
<dbReference type="GO" id="GO:0004392">
    <property type="term" value="F:heme oxygenase (decyclizing) activity"/>
    <property type="evidence" value="ECO:0007669"/>
    <property type="project" value="InterPro"/>
</dbReference>
<evidence type="ECO:0000256" key="2">
    <source>
        <dbReference type="ARBA" id="ARBA00022723"/>
    </source>
</evidence>
<evidence type="ECO:0000256" key="1">
    <source>
        <dbReference type="ARBA" id="ARBA00022617"/>
    </source>
</evidence>
<sequence>MSRHLITPPPSPPGGGPAPALPIPPQLPPPVPTPSLPAQINAATRRQHTELNRLIIDRLRLALPPNQKSPELYGHGFAAFAQIYLMYEKTWAEIEEEERLSPSTNQGNAQLWQWLARARPRGLGRSTRLKTDLHDISACTGVSIKANGTFWPRVRPSTLRRMEEDIRVNPCTLFAYGWVMYMAIFSGGRWIREELNNAGADFWTQQHQLLPAMDIKSSYTKPGFSFLAFGNDEDGEDIKTLFKARLAEAETILTPRERQEIIDAAVQLFDDCIALVHDLDKFVLRRAFMEKAIATIPYLLVAFVLWFVFMAVYDIHKVFGWLRLIREALA</sequence>
<keyword evidence="5" id="KW-1133">Transmembrane helix</keyword>
<keyword evidence="1" id="KW-0349">Heme</keyword>
<evidence type="ECO:0000256" key="3">
    <source>
        <dbReference type="ARBA" id="ARBA00023004"/>
    </source>
</evidence>
<reference evidence="6" key="1">
    <citation type="submission" date="2023-04" db="EMBL/GenBank/DDBJ databases">
        <title>Black Yeasts Isolated from many extreme environments.</title>
        <authorList>
            <person name="Coleine C."/>
            <person name="Stajich J.E."/>
            <person name="Selbmann L."/>
        </authorList>
    </citation>
    <scope>NUCLEOTIDE SEQUENCE</scope>
    <source>
        <strain evidence="6">CCFEE 5312</strain>
    </source>
</reference>
<dbReference type="AlphaFoldDB" id="A0AAJ0D8F4"/>
<organism evidence="6 7">
    <name type="scientific">Extremus antarcticus</name>
    <dbReference type="NCBI Taxonomy" id="702011"/>
    <lineage>
        <taxon>Eukaryota</taxon>
        <taxon>Fungi</taxon>
        <taxon>Dikarya</taxon>
        <taxon>Ascomycota</taxon>
        <taxon>Pezizomycotina</taxon>
        <taxon>Dothideomycetes</taxon>
        <taxon>Dothideomycetidae</taxon>
        <taxon>Mycosphaerellales</taxon>
        <taxon>Extremaceae</taxon>
        <taxon>Extremus</taxon>
    </lineage>
</organism>